<name>A0A424WHK2_ALCXX</name>
<dbReference type="Gene3D" id="3.10.310.70">
    <property type="match status" value="1"/>
</dbReference>
<dbReference type="PANTHER" id="PTHR22642">
    <property type="entry name" value="IMIDAZOLONEPROPIONASE"/>
    <property type="match status" value="1"/>
</dbReference>
<accession>A0A424WHK2</accession>
<dbReference type="InterPro" id="IPR033932">
    <property type="entry name" value="YtcJ-like"/>
</dbReference>
<evidence type="ECO:0000313" key="3">
    <source>
        <dbReference type="EMBL" id="RPJ92762.1"/>
    </source>
</evidence>
<dbReference type="PANTHER" id="PTHR22642:SF21">
    <property type="entry name" value="PERIPLASMIC PROTEIN"/>
    <property type="match status" value="1"/>
</dbReference>
<keyword evidence="1" id="KW-0732">Signal</keyword>
<dbReference type="SUPFAM" id="SSF51338">
    <property type="entry name" value="Composite domain of metallo-dependent hydrolases"/>
    <property type="match status" value="1"/>
</dbReference>
<gene>
    <name evidence="3" type="ORF">DY367_06500</name>
</gene>
<dbReference type="CDD" id="cd01300">
    <property type="entry name" value="YtcJ_like"/>
    <property type="match status" value="1"/>
</dbReference>
<proteinExistence type="predicted"/>
<dbReference type="Proteomes" id="UP000285324">
    <property type="component" value="Unassembled WGS sequence"/>
</dbReference>
<dbReference type="Gene3D" id="3.20.20.140">
    <property type="entry name" value="Metal-dependent hydrolases"/>
    <property type="match status" value="1"/>
</dbReference>
<dbReference type="InterPro" id="IPR032466">
    <property type="entry name" value="Metal_Hydrolase"/>
</dbReference>
<dbReference type="Gene3D" id="2.30.40.10">
    <property type="entry name" value="Urease, subunit C, domain 1"/>
    <property type="match status" value="1"/>
</dbReference>
<evidence type="ECO:0000313" key="4">
    <source>
        <dbReference type="Proteomes" id="UP000285324"/>
    </source>
</evidence>
<comment type="caution">
    <text evidence="3">The sequence shown here is derived from an EMBL/GenBank/DDBJ whole genome shotgun (WGS) entry which is preliminary data.</text>
</comment>
<feature type="signal peptide" evidence="1">
    <location>
        <begin position="1"/>
        <end position="21"/>
    </location>
</feature>
<dbReference type="AlphaFoldDB" id="A0A424WHK2"/>
<dbReference type="SUPFAM" id="SSF51556">
    <property type="entry name" value="Metallo-dependent hydrolases"/>
    <property type="match status" value="1"/>
</dbReference>
<dbReference type="InterPro" id="IPR013108">
    <property type="entry name" value="Amidohydro_3"/>
</dbReference>
<dbReference type="InterPro" id="IPR011059">
    <property type="entry name" value="Metal-dep_hydrolase_composite"/>
</dbReference>
<dbReference type="OrthoDB" id="9031471at2"/>
<protein>
    <submittedName>
        <fullName evidence="3">Amidohydrolase</fullName>
    </submittedName>
</protein>
<sequence>MKRTTALVLALAAALPCAAHSRDADLVLRNGQIITMDPAAPRATALAIQGERIVAVGGDGDVEQHVGPATRQLDLQGRTVIPGLIDTHIHAIRGGQTYAFETYWYDAPSLADALGRLARDAAQRPRDHWVAVVGSWHPRQFLERRAPTRADLDQAVPGHPAYVQYLYDYALLNSRGIEALGLDAPQPPELHGITVERDAQGRATGRLLGGIGPFNALFARLSHTADRPAGLQAFLRAMNARGLTGFIDPSAGAAEAYEPLYALRDRGELTVRAGYRISALRAGGEAQWFRDIMAFRPPRHDDGKLAFLGLGENLVSAMNDGVRMGPGFKPPAEARQELARIARYAAERRIPLEIHAYTDDAASAILDVFEEVGRDHDLRPLRWSIAHLNTGSRRTLERMSRLGLAYTVQMGPYFEGEAIRAANPKGTEQDSPPVRTALDLGLPVAGGTDSTRIGVAGVWQAVEYHVQGRAIGATVLREPGALLTREEALALYTRQAAWLAFDEDDRGQLNAGKLADLAVLDQPYLTMPADQIHAINSVLTLLGGKPVHDAGVLPAPPAKAVR</sequence>
<dbReference type="Pfam" id="PF07969">
    <property type="entry name" value="Amidohydro_3"/>
    <property type="match status" value="1"/>
</dbReference>
<reference evidence="3 4" key="1">
    <citation type="submission" date="2018-08" db="EMBL/GenBank/DDBJ databases">
        <title>Achromobacter xylosoxidans Genome sequencing and assembly.</title>
        <authorList>
            <person name="Wang R."/>
            <person name="Rensing C."/>
            <person name="Li Y."/>
        </authorList>
    </citation>
    <scope>NUCLEOTIDE SEQUENCE [LARGE SCALE GENOMIC DNA]</scope>
    <source>
        <strain evidence="3 4">GD003A</strain>
    </source>
</reference>
<evidence type="ECO:0000256" key="1">
    <source>
        <dbReference type="SAM" id="SignalP"/>
    </source>
</evidence>
<feature type="chain" id="PRO_5019015620" evidence="1">
    <location>
        <begin position="22"/>
        <end position="562"/>
    </location>
</feature>
<dbReference type="RefSeq" id="WP_118932009.1">
    <property type="nucleotide sequence ID" value="NZ_CP061008.1"/>
</dbReference>
<feature type="domain" description="Amidohydrolase 3" evidence="2">
    <location>
        <begin position="73"/>
        <end position="548"/>
    </location>
</feature>
<dbReference type="EMBL" id="QVXO01000006">
    <property type="protein sequence ID" value="RPJ92762.1"/>
    <property type="molecule type" value="Genomic_DNA"/>
</dbReference>
<organism evidence="3 4">
    <name type="scientific">Alcaligenes xylosoxydans xylosoxydans</name>
    <name type="common">Achromobacter xylosoxidans</name>
    <dbReference type="NCBI Taxonomy" id="85698"/>
    <lineage>
        <taxon>Bacteria</taxon>
        <taxon>Pseudomonadati</taxon>
        <taxon>Pseudomonadota</taxon>
        <taxon>Betaproteobacteria</taxon>
        <taxon>Burkholderiales</taxon>
        <taxon>Alcaligenaceae</taxon>
        <taxon>Achromobacter</taxon>
    </lineage>
</organism>
<evidence type="ECO:0000259" key="2">
    <source>
        <dbReference type="Pfam" id="PF07969"/>
    </source>
</evidence>
<dbReference type="GO" id="GO:0016810">
    <property type="term" value="F:hydrolase activity, acting on carbon-nitrogen (but not peptide) bonds"/>
    <property type="evidence" value="ECO:0007669"/>
    <property type="project" value="InterPro"/>
</dbReference>
<keyword evidence="3" id="KW-0378">Hydrolase</keyword>